<name>A0A2I0JH09_PUNGR</name>
<dbReference type="AlphaFoldDB" id="A0A2I0JH09"/>
<dbReference type="PANTHER" id="PTHR33223:SF8">
    <property type="entry name" value="OS04G0172440 PROTEIN"/>
    <property type="match status" value="1"/>
</dbReference>
<evidence type="ECO:0000313" key="1">
    <source>
        <dbReference type="EMBL" id="PKI54906.1"/>
    </source>
</evidence>
<gene>
    <name evidence="1" type="ORF">CRG98_024688</name>
</gene>
<reference evidence="1 2" key="1">
    <citation type="submission" date="2017-11" db="EMBL/GenBank/DDBJ databases">
        <title>De-novo sequencing of pomegranate (Punica granatum L.) genome.</title>
        <authorList>
            <person name="Akparov Z."/>
            <person name="Amiraslanov A."/>
            <person name="Hajiyeva S."/>
            <person name="Abbasov M."/>
            <person name="Kaur K."/>
            <person name="Hamwieh A."/>
            <person name="Solovyev V."/>
            <person name="Salamov A."/>
            <person name="Braich B."/>
            <person name="Kosarev P."/>
            <person name="Mahmoud A."/>
            <person name="Hajiyev E."/>
            <person name="Babayeva S."/>
            <person name="Izzatullayeva V."/>
            <person name="Mammadov A."/>
            <person name="Mammadov A."/>
            <person name="Sharifova S."/>
            <person name="Ojaghi J."/>
            <person name="Eynullazada K."/>
            <person name="Bayramov B."/>
            <person name="Abdulazimova A."/>
            <person name="Shahmuradov I."/>
        </authorList>
    </citation>
    <scope>NUCLEOTIDE SEQUENCE [LARGE SCALE GENOMIC DNA]</scope>
    <source>
        <strain evidence="2">cv. AG2017</strain>
        <tissue evidence="1">Leaf</tissue>
    </source>
</reference>
<dbReference type="EMBL" id="PGOL01001751">
    <property type="protein sequence ID" value="PKI54906.1"/>
    <property type="molecule type" value="Genomic_DNA"/>
</dbReference>
<keyword evidence="2" id="KW-1185">Reference proteome</keyword>
<accession>A0A2I0JH09</accession>
<sequence>MATNMIELMAMLKDQNRASSSFTPPLEHRPTVDPNSDSLTGSALDWFMTLKAGDIPTWTNLSQKFLDQYRFCAETPPTLLDLSMMEMRENFSGICTSHALYIALSNAIGLFPGPANCYSVATATILLARNKIRTEAPGPNFDPIVQNQNLRYEFHQGAPGHTLDTCWRLRDRIQEMISTKQISFNEVKQPNVRVNPFRDHGSSSGSSINMISICYRRGGGSTGSSGSVHHRLCSGRGCSYIRPVCHRGSSKEPYQDRRVPWDCRGEVANMEQEMSAMGITRSGRIY</sequence>
<comment type="caution">
    <text evidence="1">The sequence shown here is derived from an EMBL/GenBank/DDBJ whole genome shotgun (WGS) entry which is preliminary data.</text>
</comment>
<evidence type="ECO:0000313" key="2">
    <source>
        <dbReference type="Proteomes" id="UP000233551"/>
    </source>
</evidence>
<dbReference type="PANTHER" id="PTHR33223">
    <property type="entry name" value="CCHC-TYPE DOMAIN-CONTAINING PROTEIN"/>
    <property type="match status" value="1"/>
</dbReference>
<organism evidence="1 2">
    <name type="scientific">Punica granatum</name>
    <name type="common">Pomegranate</name>
    <dbReference type="NCBI Taxonomy" id="22663"/>
    <lineage>
        <taxon>Eukaryota</taxon>
        <taxon>Viridiplantae</taxon>
        <taxon>Streptophyta</taxon>
        <taxon>Embryophyta</taxon>
        <taxon>Tracheophyta</taxon>
        <taxon>Spermatophyta</taxon>
        <taxon>Magnoliopsida</taxon>
        <taxon>eudicotyledons</taxon>
        <taxon>Gunneridae</taxon>
        <taxon>Pentapetalae</taxon>
        <taxon>rosids</taxon>
        <taxon>malvids</taxon>
        <taxon>Myrtales</taxon>
        <taxon>Lythraceae</taxon>
        <taxon>Punica</taxon>
    </lineage>
</organism>
<evidence type="ECO:0008006" key="3">
    <source>
        <dbReference type="Google" id="ProtNLM"/>
    </source>
</evidence>
<protein>
    <recommendedName>
        <fullName evidence="3">Retrotransposon gag domain-containing protein</fullName>
    </recommendedName>
</protein>
<proteinExistence type="predicted"/>
<dbReference type="Proteomes" id="UP000233551">
    <property type="component" value="Unassembled WGS sequence"/>
</dbReference>